<sequence length="592" mass="66719">MSELRKLVLFGLLVILFASTATFISQKYYNSVDRDWQEFSEKTVRAYVLHATLIEELGYGGFIHHFKNLVLRHDIDYYAPKAQKAIENALAIINEMRELGEYDEKNTQSLTETLDHYLHNLLTAQALIRQGKPISEVDKLVKVDDTAASAALNLFNEQMNQKLAQKKELLQNDFRRAFYIHIGSILLFIITLIVFIYKVVHSYLAQSRLAKEALAASKAKSDFLANMSHEIRTPINAILGTLQILDRDFPDSDHNPLIKSTIYSTKSLVTILNDILDITKFADKQLIIEHVPFSLRRITESIESDYLPIAIEKSIQFEVNVDPALFDSRLGDPVRVRQVLLNLVSNAIKFTEFGSVALNVYRKSENPDVDVVFEIKDTGIGMNSETQNRLFKRFTQADSSTTRRYGGSGLGLAISKSLVDLMKGTIHVQSRPNYGTTMTVTIPLFPSEEELNLMSQGASQCHLDLTDRVILIAEDNPLNALIYRSMLSPTKATIQVAENGQEAVALFESLDPDIILMDIQMPVMDGIEACRRIREKNAAVPIIAVTANVMMEDIETYEQEGFDDHVGKPLELTLLLGTIERFIKTEPAELKS</sequence>
<dbReference type="InterPro" id="IPR001789">
    <property type="entry name" value="Sig_transdc_resp-reg_receiver"/>
</dbReference>
<dbReference type="InterPro" id="IPR036890">
    <property type="entry name" value="HATPase_C_sf"/>
</dbReference>
<dbReference type="EMBL" id="CP072135">
    <property type="protein sequence ID" value="QTH73600.1"/>
    <property type="molecule type" value="Genomic_DNA"/>
</dbReference>
<dbReference type="InterPro" id="IPR003594">
    <property type="entry name" value="HATPase_dom"/>
</dbReference>
<dbReference type="InterPro" id="IPR011006">
    <property type="entry name" value="CheY-like_superfamily"/>
</dbReference>
<evidence type="ECO:0000256" key="1">
    <source>
        <dbReference type="ARBA" id="ARBA00000085"/>
    </source>
</evidence>
<name>A0A975HPU4_9GAMM</name>
<organism evidence="9 10">
    <name type="scientific">Pseudoalteromonas xiamenensis</name>
    <dbReference type="NCBI Taxonomy" id="882626"/>
    <lineage>
        <taxon>Bacteria</taxon>
        <taxon>Pseudomonadati</taxon>
        <taxon>Pseudomonadota</taxon>
        <taxon>Gammaproteobacteria</taxon>
        <taxon>Alteromonadales</taxon>
        <taxon>Pseudoalteromonadaceae</taxon>
        <taxon>Pseudoalteromonas</taxon>
    </lineage>
</organism>
<keyword evidence="6" id="KW-1133">Transmembrane helix</keyword>
<evidence type="ECO:0000259" key="7">
    <source>
        <dbReference type="PROSITE" id="PS50109"/>
    </source>
</evidence>
<reference evidence="9" key="1">
    <citation type="submission" date="2021-03" db="EMBL/GenBank/DDBJ databases">
        <title>Complete Genome of Pseudoalteromonas xiamenensis STKMTI.2, a new potential marine bacterium producing anti-Vibrio compounds.</title>
        <authorList>
            <person name="Handayani D.P."/>
            <person name="Isnansetyo A."/>
            <person name="Istiqomah I."/>
            <person name="Jumina J."/>
        </authorList>
    </citation>
    <scope>NUCLEOTIDE SEQUENCE</scope>
    <source>
        <strain evidence="9">STKMTI.2</strain>
        <plasmid evidence="9">unnamed5</plasmid>
    </source>
</reference>
<protein>
    <recommendedName>
        <fullName evidence="2">histidine kinase</fullName>
        <ecNumber evidence="2">2.7.13.3</ecNumber>
    </recommendedName>
</protein>
<evidence type="ECO:0000259" key="8">
    <source>
        <dbReference type="PROSITE" id="PS50110"/>
    </source>
</evidence>
<keyword evidence="6" id="KW-0472">Membrane</keyword>
<evidence type="ECO:0000256" key="5">
    <source>
        <dbReference type="PROSITE-ProRule" id="PRU00169"/>
    </source>
</evidence>
<dbReference type="InterPro" id="IPR004358">
    <property type="entry name" value="Sig_transdc_His_kin-like_C"/>
</dbReference>
<evidence type="ECO:0000313" key="10">
    <source>
        <dbReference type="Proteomes" id="UP000664904"/>
    </source>
</evidence>
<dbReference type="PANTHER" id="PTHR45339:SF1">
    <property type="entry name" value="HYBRID SIGNAL TRANSDUCTION HISTIDINE KINASE J"/>
    <property type="match status" value="1"/>
</dbReference>
<evidence type="ECO:0000256" key="2">
    <source>
        <dbReference type="ARBA" id="ARBA00012438"/>
    </source>
</evidence>
<dbReference type="SUPFAM" id="SSF52172">
    <property type="entry name" value="CheY-like"/>
    <property type="match status" value="1"/>
</dbReference>
<dbReference type="CDD" id="cd17546">
    <property type="entry name" value="REC_hyHK_CKI1_RcsC-like"/>
    <property type="match status" value="1"/>
</dbReference>
<comment type="catalytic activity">
    <reaction evidence="1">
        <text>ATP + protein L-histidine = ADP + protein N-phospho-L-histidine.</text>
        <dbReference type="EC" id="2.7.13.3"/>
    </reaction>
</comment>
<dbReference type="PRINTS" id="PR00344">
    <property type="entry name" value="BCTRLSENSOR"/>
</dbReference>
<dbReference type="Gene3D" id="3.40.50.2300">
    <property type="match status" value="1"/>
</dbReference>
<evidence type="ECO:0000256" key="6">
    <source>
        <dbReference type="SAM" id="Phobius"/>
    </source>
</evidence>
<dbReference type="Pfam" id="PF00512">
    <property type="entry name" value="HisKA"/>
    <property type="match status" value="1"/>
</dbReference>
<dbReference type="Gene3D" id="1.10.287.130">
    <property type="match status" value="1"/>
</dbReference>
<keyword evidence="6" id="KW-0812">Transmembrane</keyword>
<dbReference type="Gene3D" id="3.30.565.10">
    <property type="entry name" value="Histidine kinase-like ATPase, C-terminal domain"/>
    <property type="match status" value="1"/>
</dbReference>
<dbReference type="CDD" id="cd16922">
    <property type="entry name" value="HATPase_EvgS-ArcB-TorS-like"/>
    <property type="match status" value="1"/>
</dbReference>
<dbReference type="RefSeq" id="WP_208845212.1">
    <property type="nucleotide sequence ID" value="NZ_CP072135.1"/>
</dbReference>
<dbReference type="PANTHER" id="PTHR45339">
    <property type="entry name" value="HYBRID SIGNAL TRANSDUCTION HISTIDINE KINASE J"/>
    <property type="match status" value="1"/>
</dbReference>
<dbReference type="GO" id="GO:0000155">
    <property type="term" value="F:phosphorelay sensor kinase activity"/>
    <property type="evidence" value="ECO:0007669"/>
    <property type="project" value="InterPro"/>
</dbReference>
<dbReference type="InterPro" id="IPR036097">
    <property type="entry name" value="HisK_dim/P_sf"/>
</dbReference>
<accession>A0A975HPU4</accession>
<dbReference type="SMART" id="SM00448">
    <property type="entry name" value="REC"/>
    <property type="match status" value="1"/>
</dbReference>
<dbReference type="AlphaFoldDB" id="A0A975HPU4"/>
<geneLocation type="plasmid" evidence="9 10">
    <name>unnamed5</name>
</geneLocation>
<dbReference type="EC" id="2.7.13.3" evidence="2"/>
<dbReference type="SUPFAM" id="SSF47384">
    <property type="entry name" value="Homodimeric domain of signal transducing histidine kinase"/>
    <property type="match status" value="1"/>
</dbReference>
<keyword evidence="3 5" id="KW-0597">Phosphoprotein</keyword>
<dbReference type="InterPro" id="IPR005467">
    <property type="entry name" value="His_kinase_dom"/>
</dbReference>
<dbReference type="KEGG" id="pxi:J5O05_19195"/>
<dbReference type="PROSITE" id="PS50109">
    <property type="entry name" value="HIS_KIN"/>
    <property type="match status" value="1"/>
</dbReference>
<dbReference type="SMART" id="SM00387">
    <property type="entry name" value="HATPase_c"/>
    <property type="match status" value="1"/>
</dbReference>
<evidence type="ECO:0000313" key="9">
    <source>
        <dbReference type="EMBL" id="QTH73600.1"/>
    </source>
</evidence>
<evidence type="ECO:0000256" key="4">
    <source>
        <dbReference type="ARBA" id="ARBA00023012"/>
    </source>
</evidence>
<dbReference type="FunFam" id="3.30.565.10:FF:000010">
    <property type="entry name" value="Sensor histidine kinase RcsC"/>
    <property type="match status" value="1"/>
</dbReference>
<feature type="modified residue" description="4-aspartylphosphate" evidence="5">
    <location>
        <position position="518"/>
    </location>
</feature>
<feature type="domain" description="Histidine kinase" evidence="7">
    <location>
        <begin position="226"/>
        <end position="446"/>
    </location>
</feature>
<evidence type="ECO:0000256" key="3">
    <source>
        <dbReference type="ARBA" id="ARBA00022553"/>
    </source>
</evidence>
<dbReference type="Pfam" id="PF02518">
    <property type="entry name" value="HATPase_c"/>
    <property type="match status" value="1"/>
</dbReference>
<dbReference type="Pfam" id="PF00072">
    <property type="entry name" value="Response_reg"/>
    <property type="match status" value="1"/>
</dbReference>
<dbReference type="Proteomes" id="UP000664904">
    <property type="component" value="Plasmid unnamed5"/>
</dbReference>
<feature type="transmembrane region" description="Helical" evidence="6">
    <location>
        <begin position="178"/>
        <end position="200"/>
    </location>
</feature>
<keyword evidence="10" id="KW-1185">Reference proteome</keyword>
<dbReference type="SMART" id="SM00388">
    <property type="entry name" value="HisKA"/>
    <property type="match status" value="1"/>
</dbReference>
<gene>
    <name evidence="9" type="ORF">J5O05_19195</name>
</gene>
<dbReference type="SUPFAM" id="SSF55874">
    <property type="entry name" value="ATPase domain of HSP90 chaperone/DNA topoisomerase II/histidine kinase"/>
    <property type="match status" value="1"/>
</dbReference>
<dbReference type="CDD" id="cd00082">
    <property type="entry name" value="HisKA"/>
    <property type="match status" value="1"/>
</dbReference>
<feature type="domain" description="Response regulatory" evidence="8">
    <location>
        <begin position="469"/>
        <end position="583"/>
    </location>
</feature>
<dbReference type="InterPro" id="IPR003661">
    <property type="entry name" value="HisK_dim/P_dom"/>
</dbReference>
<keyword evidence="4" id="KW-0902">Two-component regulatory system</keyword>
<keyword evidence="9" id="KW-0614">Plasmid</keyword>
<proteinExistence type="predicted"/>
<dbReference type="PROSITE" id="PS50110">
    <property type="entry name" value="RESPONSE_REGULATORY"/>
    <property type="match status" value="1"/>
</dbReference>